<gene>
    <name evidence="2" type="ORF">F5891DRAFT_962749</name>
</gene>
<name>A0AAD4DTA7_9AGAM</name>
<reference evidence="2" key="1">
    <citation type="journal article" date="2020" name="New Phytol.">
        <title>Comparative genomics reveals dynamic genome evolution in host specialist ectomycorrhizal fungi.</title>
        <authorList>
            <person name="Lofgren L.A."/>
            <person name="Nguyen N.H."/>
            <person name="Vilgalys R."/>
            <person name="Ruytinx J."/>
            <person name="Liao H.L."/>
            <person name="Branco S."/>
            <person name="Kuo A."/>
            <person name="LaButti K."/>
            <person name="Lipzen A."/>
            <person name="Andreopoulos W."/>
            <person name="Pangilinan J."/>
            <person name="Riley R."/>
            <person name="Hundley H."/>
            <person name="Na H."/>
            <person name="Barry K."/>
            <person name="Grigoriev I.V."/>
            <person name="Stajich J.E."/>
            <person name="Kennedy P.G."/>
        </authorList>
    </citation>
    <scope>NUCLEOTIDE SEQUENCE</scope>
    <source>
        <strain evidence="2">FC203</strain>
    </source>
</reference>
<evidence type="ECO:0000256" key="1">
    <source>
        <dbReference type="SAM" id="MobiDB-lite"/>
    </source>
</evidence>
<dbReference type="GeneID" id="64670239"/>
<protein>
    <submittedName>
        <fullName evidence="2">Uncharacterized protein</fullName>
    </submittedName>
</protein>
<accession>A0AAD4DTA7</accession>
<dbReference type="RefSeq" id="XP_041219134.1">
    <property type="nucleotide sequence ID" value="XM_041375941.1"/>
</dbReference>
<keyword evidence="3" id="KW-1185">Reference proteome</keyword>
<proteinExistence type="predicted"/>
<organism evidence="2 3">
    <name type="scientific">Suillus fuscotomentosus</name>
    <dbReference type="NCBI Taxonomy" id="1912939"/>
    <lineage>
        <taxon>Eukaryota</taxon>
        <taxon>Fungi</taxon>
        <taxon>Dikarya</taxon>
        <taxon>Basidiomycota</taxon>
        <taxon>Agaricomycotina</taxon>
        <taxon>Agaricomycetes</taxon>
        <taxon>Agaricomycetidae</taxon>
        <taxon>Boletales</taxon>
        <taxon>Suillineae</taxon>
        <taxon>Suillaceae</taxon>
        <taxon>Suillus</taxon>
    </lineage>
</organism>
<sequence length="339" mass="40049">MAFKSKSVKRFSVRNFLATILHAFMSSPTDLPGVFTQGDTRTPVGDWYSVLMTSELSSQCDLERMVFGKCTKDVQHEFILLHFRHPVQRHAVAVLVLDRTSRVECTENNGGSFRSVGQASVLSPSVSQVPAHDTISTTFNSPSALESYLTQRYRSYRFLSNLDFPASARPSAMQVSVLLCVLSKHSPTYRLWQYQCYWYAHTVWETLKTLFDGCQETTLIDGRSQFWGQDIPKAESVEEVCKQYHVEWALFENVVEERRERKEEEERWRRVEEERKQREEAERRLEEERKQREEAERRVEEERRQREEERRQKDEAAREHEAEINRMRERVAELERRAV</sequence>
<dbReference type="Proteomes" id="UP001195769">
    <property type="component" value="Unassembled WGS sequence"/>
</dbReference>
<dbReference type="AlphaFoldDB" id="A0AAD4DTA7"/>
<dbReference type="EMBL" id="JABBWK010000095">
    <property type="protein sequence ID" value="KAG1893558.1"/>
    <property type="molecule type" value="Genomic_DNA"/>
</dbReference>
<feature type="region of interest" description="Disordered" evidence="1">
    <location>
        <begin position="274"/>
        <end position="325"/>
    </location>
</feature>
<evidence type="ECO:0000313" key="3">
    <source>
        <dbReference type="Proteomes" id="UP001195769"/>
    </source>
</evidence>
<evidence type="ECO:0000313" key="2">
    <source>
        <dbReference type="EMBL" id="KAG1893558.1"/>
    </source>
</evidence>
<comment type="caution">
    <text evidence="2">The sequence shown here is derived from an EMBL/GenBank/DDBJ whole genome shotgun (WGS) entry which is preliminary data.</text>
</comment>